<dbReference type="EMBL" id="JAUQSX010000003">
    <property type="protein sequence ID" value="MDO7846278.1"/>
    <property type="molecule type" value="Genomic_DNA"/>
</dbReference>
<name>A0ABT9A8W9_9BACT</name>
<sequence length="119" mass="14324">MTSTRHLQYVAEERHEDDDDELTPVPEDEDRHPEYDDVFNREDEHDALPVVEVFRPVIPFVYELGHRVQPEPGAPARRVIWRGQLRERFTETGWFHRVNVYRLDDGFWDCYREDELQAA</sequence>
<comment type="caution">
    <text evidence="2">The sequence shown here is derived from an EMBL/GenBank/DDBJ whole genome shotgun (WGS) entry which is preliminary data.</text>
</comment>
<evidence type="ECO:0000313" key="3">
    <source>
        <dbReference type="Proteomes" id="UP001167796"/>
    </source>
</evidence>
<evidence type="ECO:0000313" key="2">
    <source>
        <dbReference type="EMBL" id="MDO7846278.1"/>
    </source>
</evidence>
<feature type="compositionally biased region" description="Acidic residues" evidence="1">
    <location>
        <begin position="15"/>
        <end position="28"/>
    </location>
</feature>
<feature type="region of interest" description="Disordered" evidence="1">
    <location>
        <begin position="1"/>
        <end position="35"/>
    </location>
</feature>
<organism evidence="2 3">
    <name type="scientific">Hymenobacter mellowenesis</name>
    <dbReference type="NCBI Taxonomy" id="3063995"/>
    <lineage>
        <taxon>Bacteria</taxon>
        <taxon>Pseudomonadati</taxon>
        <taxon>Bacteroidota</taxon>
        <taxon>Cytophagia</taxon>
        <taxon>Cytophagales</taxon>
        <taxon>Hymenobacteraceae</taxon>
        <taxon>Hymenobacter</taxon>
    </lineage>
</organism>
<accession>A0ABT9A8W9</accession>
<dbReference type="Proteomes" id="UP001167796">
    <property type="component" value="Unassembled WGS sequence"/>
</dbReference>
<evidence type="ECO:0000256" key="1">
    <source>
        <dbReference type="SAM" id="MobiDB-lite"/>
    </source>
</evidence>
<reference evidence="2" key="1">
    <citation type="submission" date="2023-07" db="EMBL/GenBank/DDBJ databases">
        <authorList>
            <person name="Kim M.K."/>
        </authorList>
    </citation>
    <scope>NUCLEOTIDE SEQUENCE</scope>
    <source>
        <strain evidence="2">M29</strain>
    </source>
</reference>
<dbReference type="RefSeq" id="WP_305010967.1">
    <property type="nucleotide sequence ID" value="NZ_JAUQSX010000003.1"/>
</dbReference>
<keyword evidence="3" id="KW-1185">Reference proteome</keyword>
<proteinExistence type="predicted"/>
<protein>
    <submittedName>
        <fullName evidence="2">Uncharacterized protein</fullName>
    </submittedName>
</protein>
<gene>
    <name evidence="2" type="ORF">Q5H92_07920</name>
</gene>